<dbReference type="PANTHER" id="PTHR22916">
    <property type="entry name" value="GLYCOSYLTRANSFERASE"/>
    <property type="match status" value="1"/>
</dbReference>
<dbReference type="Pfam" id="PF00535">
    <property type="entry name" value="Glycos_transf_2"/>
    <property type="match status" value="1"/>
</dbReference>
<dbReference type="InterPro" id="IPR029044">
    <property type="entry name" value="Nucleotide-diphossugar_trans"/>
</dbReference>
<keyword evidence="3" id="KW-1185">Reference proteome</keyword>
<gene>
    <name evidence="2" type="ORF">DYBT9275_03219</name>
</gene>
<dbReference type="Gene3D" id="3.90.550.10">
    <property type="entry name" value="Spore Coat Polysaccharide Biosynthesis Protein SpsA, Chain A"/>
    <property type="match status" value="1"/>
</dbReference>
<evidence type="ECO:0000313" key="2">
    <source>
        <dbReference type="EMBL" id="CAG5003736.1"/>
    </source>
</evidence>
<name>A0A916NCS5_9BACT</name>
<dbReference type="Proteomes" id="UP000680038">
    <property type="component" value="Unassembled WGS sequence"/>
</dbReference>
<dbReference type="RefSeq" id="WP_215239747.1">
    <property type="nucleotide sequence ID" value="NZ_CAJRAF010000002.1"/>
</dbReference>
<proteinExistence type="predicted"/>
<protein>
    <recommendedName>
        <fullName evidence="1">Glycosyltransferase 2-like domain-containing protein</fullName>
    </recommendedName>
</protein>
<sequence length="328" mass="37851">MIKVSVCVVTYNHEKFVAKMLDSILMQQTTFEFEIIVGDDCSKDNTAGILKEYQQKYPEKIKLLLHPQNMGLNGKYNALSTFAAAQGEYIAQFDGDDYLTSPHKLQKQVEMLDANPQYSASFHNAQAIYDDNSAPPHLVNWLTKPYITVDDLIGEDELCFIATSSLMFRRQDFADNPEPEWTNLSTSGDIPRNLLLASRGPIGYIDEVMSVYRKNRGGASFADNHYSADFLFNRIQMYANINKHFGYKYDDRLRKNIATYYYKLLFSKQYGSTYWPRLKFALKYLRMGQPVGERRKEVIRDFIIPGFLMKAYSFFAISVYQIRSKAQG</sequence>
<dbReference type="GO" id="GO:0016758">
    <property type="term" value="F:hexosyltransferase activity"/>
    <property type="evidence" value="ECO:0007669"/>
    <property type="project" value="UniProtKB-ARBA"/>
</dbReference>
<evidence type="ECO:0000313" key="3">
    <source>
        <dbReference type="Proteomes" id="UP000680038"/>
    </source>
</evidence>
<reference evidence="2" key="1">
    <citation type="submission" date="2021-04" db="EMBL/GenBank/DDBJ databases">
        <authorList>
            <person name="Rodrigo-Torres L."/>
            <person name="Arahal R. D."/>
            <person name="Lucena T."/>
        </authorList>
    </citation>
    <scope>NUCLEOTIDE SEQUENCE</scope>
    <source>
        <strain evidence="2">CECT 9275</strain>
    </source>
</reference>
<dbReference type="InterPro" id="IPR001173">
    <property type="entry name" value="Glyco_trans_2-like"/>
</dbReference>
<comment type="caution">
    <text evidence="2">The sequence shown here is derived from an EMBL/GenBank/DDBJ whole genome shotgun (WGS) entry which is preliminary data.</text>
</comment>
<evidence type="ECO:0000259" key="1">
    <source>
        <dbReference type="Pfam" id="PF00535"/>
    </source>
</evidence>
<dbReference type="SUPFAM" id="SSF53448">
    <property type="entry name" value="Nucleotide-diphospho-sugar transferases"/>
    <property type="match status" value="1"/>
</dbReference>
<feature type="domain" description="Glycosyltransferase 2-like" evidence="1">
    <location>
        <begin position="5"/>
        <end position="173"/>
    </location>
</feature>
<dbReference type="PANTHER" id="PTHR22916:SF71">
    <property type="entry name" value="GLYCOSYL TRANSFERASE"/>
    <property type="match status" value="1"/>
</dbReference>
<dbReference type="EMBL" id="CAJRAF010000002">
    <property type="protein sequence ID" value="CAG5003736.1"/>
    <property type="molecule type" value="Genomic_DNA"/>
</dbReference>
<organism evidence="2 3">
    <name type="scientific">Dyadobacter helix</name>
    <dbReference type="NCBI Taxonomy" id="2822344"/>
    <lineage>
        <taxon>Bacteria</taxon>
        <taxon>Pseudomonadati</taxon>
        <taxon>Bacteroidota</taxon>
        <taxon>Cytophagia</taxon>
        <taxon>Cytophagales</taxon>
        <taxon>Spirosomataceae</taxon>
        <taxon>Dyadobacter</taxon>
    </lineage>
</organism>
<accession>A0A916NCS5</accession>
<dbReference type="AlphaFoldDB" id="A0A916NCS5"/>